<sequence>MDAAWLAADPVDDPATIVAYLAAGLEIDHQPLFELAEQALGRAVQGLLAAVAARETQLCLILDDVDRWGAEIRDSVLQPLFRLAPRNLSIICSLRIADETLAGHADLALGATDLRFTLEEVKDLCGRSISMRRARALLRQSQGWPRLVNILTDQYRCSITPAMADALIGAFARKHLAPLLTQDDFGLLTKLTALRAFDLPLARRLGGAASLSRLTDLTLVAANQVRDGLGLSVNPLLARLAPDPMPGEAVAIRRTAFADLFDRADYVAAMRFAVEIGDDACIASIIDAWDPLEIFLGQGISELEKIIQLIPPDVVERDIRIASACAISLLKNGRINDANLLVEKVAGKAVSTKPSLVAEENAHFFVAKALLNIHQGKLASPSDLVLMEQLAERWSARLPEARSWIAAVRTQAAQSMGRIAEARAAALDGIASCRDFEGRYATFYHHCDLAVIEAIAGRRSLAREIFNRIARDYRDVLRADVRLRVVLDTFLIELDHEEDPRKFDAMGRLRTICRELPSLEGWPDLFAAAFRTYSEKLMLAGDAQGAVALLDAGLLYARREGVEPLVFVIEHQRAIIHMLGGDTAAARDAISAYASLESNDILVRSWREVEACLEARALLDQAIPDQGTALLLAAGMSHAVINDLGRCKARYASLADPANRGMRAEMAAAIGRSDGCHAAAADHLLTPRAREVLTALSKGMTDKEIGLALGLSPHGVRYHLKRAYAQMNVGSREEACARLHEAGLAIMPPY</sequence>
<keyword evidence="3" id="KW-0804">Transcription</keyword>
<dbReference type="EMBL" id="JAINVV010000006">
    <property type="protein sequence ID" value="MBY8823460.1"/>
    <property type="molecule type" value="Genomic_DNA"/>
</dbReference>
<keyword evidence="2" id="KW-0238">DNA-binding</keyword>
<dbReference type="Proteomes" id="UP000706039">
    <property type="component" value="Unassembled WGS sequence"/>
</dbReference>
<evidence type="ECO:0000313" key="5">
    <source>
        <dbReference type="EMBL" id="MBY8823460.1"/>
    </source>
</evidence>
<dbReference type="PROSITE" id="PS50043">
    <property type="entry name" value="HTH_LUXR_2"/>
    <property type="match status" value="1"/>
</dbReference>
<dbReference type="SUPFAM" id="SSF46894">
    <property type="entry name" value="C-terminal effector domain of the bipartite response regulators"/>
    <property type="match status" value="1"/>
</dbReference>
<evidence type="ECO:0000313" key="6">
    <source>
        <dbReference type="Proteomes" id="UP000706039"/>
    </source>
</evidence>
<dbReference type="SMART" id="SM00421">
    <property type="entry name" value="HTH_LUXR"/>
    <property type="match status" value="1"/>
</dbReference>
<dbReference type="InterPro" id="IPR016032">
    <property type="entry name" value="Sig_transdc_resp-reg_C-effctor"/>
</dbReference>
<evidence type="ECO:0000259" key="4">
    <source>
        <dbReference type="PROSITE" id="PS50043"/>
    </source>
</evidence>
<dbReference type="RefSeq" id="WP_222990564.1">
    <property type="nucleotide sequence ID" value="NZ_JAINVV010000006.1"/>
</dbReference>
<accession>A0ABS7PQ43</accession>
<reference evidence="5 6" key="1">
    <citation type="submission" date="2021-08" db="EMBL/GenBank/DDBJ databases">
        <authorList>
            <person name="Tuo L."/>
        </authorList>
    </citation>
    <scope>NUCLEOTIDE SEQUENCE [LARGE SCALE GENOMIC DNA]</scope>
    <source>
        <strain evidence="5 6">JCM 31229</strain>
    </source>
</reference>
<dbReference type="CDD" id="cd06170">
    <property type="entry name" value="LuxR_C_like"/>
    <property type="match status" value="1"/>
</dbReference>
<comment type="caution">
    <text evidence="5">The sequence shown here is derived from an EMBL/GenBank/DDBJ whole genome shotgun (WGS) entry which is preliminary data.</text>
</comment>
<organism evidence="5 6">
    <name type="scientific">Sphingomonas colocasiae</name>
    <dbReference type="NCBI Taxonomy" id="1848973"/>
    <lineage>
        <taxon>Bacteria</taxon>
        <taxon>Pseudomonadati</taxon>
        <taxon>Pseudomonadota</taxon>
        <taxon>Alphaproteobacteria</taxon>
        <taxon>Sphingomonadales</taxon>
        <taxon>Sphingomonadaceae</taxon>
        <taxon>Sphingomonas</taxon>
    </lineage>
</organism>
<proteinExistence type="predicted"/>
<dbReference type="Gene3D" id="1.10.10.10">
    <property type="entry name" value="Winged helix-like DNA-binding domain superfamily/Winged helix DNA-binding domain"/>
    <property type="match status" value="1"/>
</dbReference>
<keyword evidence="1" id="KW-0805">Transcription regulation</keyword>
<evidence type="ECO:0000256" key="1">
    <source>
        <dbReference type="ARBA" id="ARBA00023015"/>
    </source>
</evidence>
<name>A0ABS7PQ43_9SPHN</name>
<feature type="domain" description="HTH luxR-type" evidence="4">
    <location>
        <begin position="678"/>
        <end position="743"/>
    </location>
</feature>
<dbReference type="PANTHER" id="PTHR44688:SF16">
    <property type="entry name" value="DNA-BINDING TRANSCRIPTIONAL ACTIVATOR DEVR_DOSR"/>
    <property type="match status" value="1"/>
</dbReference>
<dbReference type="Pfam" id="PF00196">
    <property type="entry name" value="GerE"/>
    <property type="match status" value="1"/>
</dbReference>
<evidence type="ECO:0000256" key="3">
    <source>
        <dbReference type="ARBA" id="ARBA00023163"/>
    </source>
</evidence>
<dbReference type="PANTHER" id="PTHR44688">
    <property type="entry name" value="DNA-BINDING TRANSCRIPTIONAL ACTIVATOR DEVR_DOSR"/>
    <property type="match status" value="1"/>
</dbReference>
<evidence type="ECO:0000256" key="2">
    <source>
        <dbReference type="ARBA" id="ARBA00023125"/>
    </source>
</evidence>
<dbReference type="InterPro" id="IPR000792">
    <property type="entry name" value="Tscrpt_reg_LuxR_C"/>
</dbReference>
<keyword evidence="6" id="KW-1185">Reference proteome</keyword>
<gene>
    <name evidence="5" type="ORF">K7G82_14240</name>
</gene>
<dbReference type="InterPro" id="IPR036388">
    <property type="entry name" value="WH-like_DNA-bd_sf"/>
</dbReference>
<protein>
    <submittedName>
        <fullName evidence="5">LuxR C-terminal-related transcriptional regulator</fullName>
    </submittedName>
</protein>